<dbReference type="Proteomes" id="UP000036261">
    <property type="component" value="Unassembled WGS sequence"/>
</dbReference>
<feature type="domain" description="NrS-1 polymerase-like helicase" evidence="1">
    <location>
        <begin position="139"/>
        <end position="243"/>
    </location>
</feature>
<protein>
    <recommendedName>
        <fullName evidence="1">NrS-1 polymerase-like helicase domain-containing protein</fullName>
    </recommendedName>
</protein>
<sequence length="414" mass="49437">MIQLLMNEENPYIRVGTSYYKIIRKPTISGDTISLMSKWNRETIITDHGKDFISNIPKLDDFICIPDNLNYERIIGNFYNTYNELPFKPVEEKVDIDSPKIEKSILFLNHIFGNQFLLGIDYLKILLELPTQYLPILCLVSKERATGKTTMIKWLKAIFGLNMTYIKGDSFSSQFNADWTAKLIVAIDEVFFDRKEITERLKYLSTTDKDKIERKGHDREEIDFFAKFILCSNNEDNFIQIDENEIRFWIIKVKPIKEENTEFLFQLVTEIPYFLSFLLTHPFTTEKKSRMWFSPNEIKTDALRKLVWRNNNKLERQMIELFNEIFENFDENEIQFTPTDIVSMLKTMFKAYWSVSDVRKLLKNNWKIEPKNNSLAYVKYDIEYNGSFYQLNKIGRYFTVNRNFITEIYDEMMR</sequence>
<dbReference type="Pfam" id="PF19263">
    <property type="entry name" value="DUF5906"/>
    <property type="match status" value="1"/>
</dbReference>
<dbReference type="InterPro" id="IPR027417">
    <property type="entry name" value="P-loop_NTPase"/>
</dbReference>
<dbReference type="InterPro" id="IPR045455">
    <property type="entry name" value="NrS-1_pol-like_helicase"/>
</dbReference>
<organism evidence="2 3">
    <name type="scientific">Chryseobacterium angstadtii</name>
    <dbReference type="NCBI Taxonomy" id="558151"/>
    <lineage>
        <taxon>Bacteria</taxon>
        <taxon>Pseudomonadati</taxon>
        <taxon>Bacteroidota</taxon>
        <taxon>Flavobacteriia</taxon>
        <taxon>Flavobacteriales</taxon>
        <taxon>Weeksellaceae</taxon>
        <taxon>Chryseobacterium group</taxon>
        <taxon>Chryseobacterium</taxon>
    </lineage>
</organism>
<proteinExistence type="predicted"/>
<evidence type="ECO:0000313" key="2">
    <source>
        <dbReference type="EMBL" id="KMQ60325.1"/>
    </source>
</evidence>
<name>A0A0J7KT13_9FLAO</name>
<dbReference type="PATRIC" id="fig|558151.6.peg.3814"/>
<gene>
    <name evidence="2" type="ORF">ACM46_18055</name>
</gene>
<dbReference type="STRING" id="558151.ACM46_18055"/>
<dbReference type="EMBL" id="LFND01000006">
    <property type="protein sequence ID" value="KMQ60325.1"/>
    <property type="molecule type" value="Genomic_DNA"/>
</dbReference>
<evidence type="ECO:0000259" key="1">
    <source>
        <dbReference type="Pfam" id="PF19263"/>
    </source>
</evidence>
<dbReference type="Gene3D" id="3.40.50.300">
    <property type="entry name" value="P-loop containing nucleotide triphosphate hydrolases"/>
    <property type="match status" value="1"/>
</dbReference>
<accession>A0A0J7KT13</accession>
<comment type="caution">
    <text evidence="2">The sequence shown here is derived from an EMBL/GenBank/DDBJ whole genome shotgun (WGS) entry which is preliminary data.</text>
</comment>
<reference evidence="2 3" key="1">
    <citation type="journal article" date="2013" name="Int. J. Syst. Evol. Microbiol.">
        <title>Chryseobacterium angstadtii sp. nov., isolated from a newt tank.</title>
        <authorList>
            <person name="Kirk K.E."/>
            <person name="Hoffman J.A."/>
            <person name="Smith K.A."/>
            <person name="Strahan B.L."/>
            <person name="Failor K.C."/>
            <person name="Krebs J.E."/>
            <person name="Gale A.N."/>
            <person name="Do T.D."/>
            <person name="Sontag T.C."/>
            <person name="Batties A.M."/>
            <person name="Mistiszyn K."/>
            <person name="Newman J.D."/>
        </authorList>
    </citation>
    <scope>NUCLEOTIDE SEQUENCE [LARGE SCALE GENOMIC DNA]</scope>
    <source>
        <strain evidence="2 3">KM</strain>
    </source>
</reference>
<dbReference type="AlphaFoldDB" id="A0A0J7KT13"/>
<evidence type="ECO:0000313" key="3">
    <source>
        <dbReference type="Proteomes" id="UP000036261"/>
    </source>
</evidence>
<keyword evidence="3" id="KW-1185">Reference proteome</keyword>
<dbReference type="OrthoDB" id="608366at2"/>